<reference evidence="2 3" key="1">
    <citation type="submission" date="2020-07" db="EMBL/GenBank/DDBJ databases">
        <title>Thermogemmata thermophila gen. nov., sp. nov., a novel moderate thermophilic planctomycete from a Kamchatka hot spring.</title>
        <authorList>
            <person name="Elcheninov A.G."/>
            <person name="Podosokorskaya O.A."/>
            <person name="Kovaleva O.L."/>
            <person name="Novikov A."/>
            <person name="Bonch-Osmolovskaya E.A."/>
            <person name="Toshchakov S.V."/>
            <person name="Kublanov I.V."/>
        </authorList>
    </citation>
    <scope>NUCLEOTIDE SEQUENCE [LARGE SCALE GENOMIC DNA]</scope>
    <source>
        <strain evidence="2 3">2918</strain>
    </source>
</reference>
<keyword evidence="3" id="KW-1185">Reference proteome</keyword>
<name>A0A7V8VFN2_9BACT</name>
<feature type="domain" description="DUF58" evidence="1">
    <location>
        <begin position="109"/>
        <end position="282"/>
    </location>
</feature>
<accession>A0A7V8VFN2</accession>
<dbReference type="PANTHER" id="PTHR33608">
    <property type="entry name" value="BLL2464 PROTEIN"/>
    <property type="match status" value="1"/>
</dbReference>
<protein>
    <submittedName>
        <fullName evidence="2">DUF58 domain-containing protein</fullName>
    </submittedName>
</protein>
<dbReference type="Pfam" id="PF01882">
    <property type="entry name" value="DUF58"/>
    <property type="match status" value="2"/>
</dbReference>
<dbReference type="InterPro" id="IPR002881">
    <property type="entry name" value="DUF58"/>
</dbReference>
<sequence>MTAEKYLRPEVIRQVGRLDLRAKFIVEGFLSGLHASPFHGFSVEFSEHRKYNPGDDIKTIDWNVYAKTGKYFVKKYRAETNVTGWLVMDLSQSMDWNGPLEARSAGVKVDASVLGAAATETLTKFEYGICLAAALGYLMIQQQDPVGLVAFDTQLRTVVPPKSKRTQLGTLLSVLANLRPSGPTDIAGSLMQLAAFVRGKSLIMLFSDLLPTRDDWRSEAEAVIRSLYRLRYAGHEVIVFHILDVLEAQFPLAGLIDFADVESEAHQEVDAQGIREDYLRFVEEFRGYYQRECAAARVDYVPIDTSVGFDRALLDYLILRQQRFG</sequence>
<dbReference type="RefSeq" id="WP_194538998.1">
    <property type="nucleotide sequence ID" value="NZ_JACEFB010000011.1"/>
</dbReference>
<dbReference type="PANTHER" id="PTHR33608:SF7">
    <property type="entry name" value="DUF58 DOMAIN-CONTAINING PROTEIN"/>
    <property type="match status" value="1"/>
</dbReference>
<evidence type="ECO:0000259" key="1">
    <source>
        <dbReference type="Pfam" id="PF01882"/>
    </source>
</evidence>
<dbReference type="SUPFAM" id="SSF53300">
    <property type="entry name" value="vWA-like"/>
    <property type="match status" value="1"/>
</dbReference>
<proteinExistence type="predicted"/>
<dbReference type="AlphaFoldDB" id="A0A7V8VFN2"/>
<comment type="caution">
    <text evidence="2">The sequence shown here is derived from an EMBL/GenBank/DDBJ whole genome shotgun (WGS) entry which is preliminary data.</text>
</comment>
<organism evidence="2 3">
    <name type="scientific">Thermogemmata fonticola</name>
    <dbReference type="NCBI Taxonomy" id="2755323"/>
    <lineage>
        <taxon>Bacteria</taxon>
        <taxon>Pseudomonadati</taxon>
        <taxon>Planctomycetota</taxon>
        <taxon>Planctomycetia</taxon>
        <taxon>Gemmatales</taxon>
        <taxon>Gemmataceae</taxon>
        <taxon>Thermogemmata</taxon>
    </lineage>
</organism>
<gene>
    <name evidence="2" type="ORF">H0921_13455</name>
</gene>
<evidence type="ECO:0000313" key="2">
    <source>
        <dbReference type="EMBL" id="MBA2227164.1"/>
    </source>
</evidence>
<evidence type="ECO:0000313" key="3">
    <source>
        <dbReference type="Proteomes" id="UP000542342"/>
    </source>
</evidence>
<dbReference type="EMBL" id="JACEFB010000011">
    <property type="protein sequence ID" value="MBA2227164.1"/>
    <property type="molecule type" value="Genomic_DNA"/>
</dbReference>
<dbReference type="InterPro" id="IPR036465">
    <property type="entry name" value="vWFA_dom_sf"/>
</dbReference>
<dbReference type="Proteomes" id="UP000542342">
    <property type="component" value="Unassembled WGS sequence"/>
</dbReference>
<dbReference type="Gene3D" id="3.40.50.410">
    <property type="entry name" value="von Willebrand factor, type A domain"/>
    <property type="match status" value="1"/>
</dbReference>
<feature type="domain" description="DUF58" evidence="1">
    <location>
        <begin position="47"/>
        <end position="97"/>
    </location>
</feature>